<evidence type="ECO:0000256" key="2">
    <source>
        <dbReference type="ARBA" id="ARBA00009137"/>
    </source>
</evidence>
<dbReference type="EMBL" id="PETL01000291">
    <property type="protein sequence ID" value="PIV63694.1"/>
    <property type="molecule type" value="Genomic_DNA"/>
</dbReference>
<feature type="transmembrane region" description="Helical" evidence="9">
    <location>
        <begin position="246"/>
        <end position="269"/>
    </location>
</feature>
<evidence type="ECO:0000313" key="10">
    <source>
        <dbReference type="EMBL" id="PIV63694.1"/>
    </source>
</evidence>
<dbReference type="AlphaFoldDB" id="A0A2M7E7J7"/>
<evidence type="ECO:0000313" key="11">
    <source>
        <dbReference type="Proteomes" id="UP000228886"/>
    </source>
</evidence>
<feature type="transmembrane region" description="Helical" evidence="9">
    <location>
        <begin position="44"/>
        <end position="65"/>
    </location>
</feature>
<dbReference type="Pfam" id="PF02386">
    <property type="entry name" value="TrkH"/>
    <property type="match status" value="1"/>
</dbReference>
<feature type="transmembrane region" description="Helical" evidence="9">
    <location>
        <begin position="135"/>
        <end position="157"/>
    </location>
</feature>
<evidence type="ECO:0000256" key="9">
    <source>
        <dbReference type="SAM" id="Phobius"/>
    </source>
</evidence>
<evidence type="ECO:0000256" key="1">
    <source>
        <dbReference type="ARBA" id="ARBA00004651"/>
    </source>
</evidence>
<keyword evidence="8 9" id="KW-0472">Membrane</keyword>
<feature type="transmembrane region" description="Helical" evidence="9">
    <location>
        <begin position="281"/>
        <end position="302"/>
    </location>
</feature>
<proteinExistence type="inferred from homology"/>
<comment type="caution">
    <text evidence="10">The sequence shown here is derived from an EMBL/GenBank/DDBJ whole genome shotgun (WGS) entry which is preliminary data.</text>
</comment>
<evidence type="ECO:0000256" key="4">
    <source>
        <dbReference type="ARBA" id="ARBA00022475"/>
    </source>
</evidence>
<name>A0A2M7E7J7_9BACT</name>
<keyword evidence="3" id="KW-0813">Transport</keyword>
<dbReference type="Proteomes" id="UP000228886">
    <property type="component" value="Unassembled WGS sequence"/>
</dbReference>
<keyword evidence="6 9" id="KW-1133">Transmembrane helix</keyword>
<feature type="transmembrane region" description="Helical" evidence="9">
    <location>
        <begin position="472"/>
        <end position="497"/>
    </location>
</feature>
<dbReference type="PANTHER" id="PTHR32024:SF2">
    <property type="entry name" value="TRK SYSTEM POTASSIUM UPTAKE PROTEIN TRKG-RELATED"/>
    <property type="match status" value="1"/>
</dbReference>
<gene>
    <name evidence="10" type="ORF">COS11_06085</name>
</gene>
<sequence length="500" mass="55578">MILRPKIEELKVIGYYVGKLIIGLGISMFIPLLVAVYFKEWNPALDFLLASLISFTAGHFLLSLIPRSKEMNWTQGMVVASLCWLLAMFLGAIPLYLSGHFANFLDACFDAMSGFATTGLTLIRDLDHLSYSHNIWRHLMMFIGGQGIVVIALTFFVRGVGSAFSIYVGEAREEKILPNVIQTARFIWLVSFVWLVLGTLLLTGAGIFEGMKPSRAFLHGLMLFMAGWDTGGFAPQSQNILYYHSSLFETITLIIFIIGSLNFGLHYALWTGNRKEIYRNVETATFFITILVTFALVVVGLVKTSFYSGNLALFRRSFYQLLSGHSGTGYMTIYKEQFVQGWGPLALFGLIIAMGIGGCSSSTSGGIKILRVGILFRGFLKQVRELMLPESGVIVQKFHHFKERILEDSQVKSAALILLAYVFLYLFGAVAGMFFGYPFELSLFESVSAGANVGLSCGITSESMPVLLKVVYIFQMWCGRLEFMAVFVLFGFIGALIRGK</sequence>
<comment type="subcellular location">
    <subcellularLocation>
        <location evidence="1">Cell membrane</location>
        <topology evidence="1">Multi-pass membrane protein</topology>
    </subcellularLocation>
</comment>
<dbReference type="GO" id="GO:0005886">
    <property type="term" value="C:plasma membrane"/>
    <property type="evidence" value="ECO:0007669"/>
    <property type="project" value="UniProtKB-SubCell"/>
</dbReference>
<evidence type="ECO:0000256" key="6">
    <source>
        <dbReference type="ARBA" id="ARBA00022989"/>
    </source>
</evidence>
<organism evidence="10 11">
    <name type="scientific">bacterium (Candidatus Ratteibacteria) CG01_land_8_20_14_3_00_40_19</name>
    <dbReference type="NCBI Taxonomy" id="2014290"/>
    <lineage>
        <taxon>Bacteria</taxon>
        <taxon>Candidatus Ratteibacteria</taxon>
    </lineage>
</organism>
<dbReference type="InterPro" id="IPR003445">
    <property type="entry name" value="Cat_transpt"/>
</dbReference>
<keyword evidence="7" id="KW-0406">Ion transport</keyword>
<dbReference type="PANTHER" id="PTHR32024">
    <property type="entry name" value="TRK SYSTEM POTASSIUM UPTAKE PROTEIN TRKG-RELATED"/>
    <property type="match status" value="1"/>
</dbReference>
<dbReference type="GO" id="GO:0030001">
    <property type="term" value="P:metal ion transport"/>
    <property type="evidence" value="ECO:0007669"/>
    <property type="project" value="UniProtKB-ARBA"/>
</dbReference>
<dbReference type="GO" id="GO:0008324">
    <property type="term" value="F:monoatomic cation transmembrane transporter activity"/>
    <property type="evidence" value="ECO:0007669"/>
    <property type="project" value="InterPro"/>
</dbReference>
<keyword evidence="5 9" id="KW-0812">Transmembrane</keyword>
<evidence type="ECO:0000256" key="5">
    <source>
        <dbReference type="ARBA" id="ARBA00022692"/>
    </source>
</evidence>
<comment type="similarity">
    <text evidence="2">Belongs to the TrkH potassium transport family.</text>
</comment>
<reference evidence="11" key="1">
    <citation type="submission" date="2017-09" db="EMBL/GenBank/DDBJ databases">
        <title>Depth-based differentiation of microbial function through sediment-hosted aquifers and enrichment of novel symbionts in the deep terrestrial subsurface.</title>
        <authorList>
            <person name="Probst A.J."/>
            <person name="Ladd B."/>
            <person name="Jarett J.K."/>
            <person name="Geller-Mcgrath D.E."/>
            <person name="Sieber C.M.K."/>
            <person name="Emerson J.B."/>
            <person name="Anantharaman K."/>
            <person name="Thomas B.C."/>
            <person name="Malmstrom R."/>
            <person name="Stieglmeier M."/>
            <person name="Klingl A."/>
            <person name="Woyke T."/>
            <person name="Ryan C.M."/>
            <person name="Banfield J.F."/>
        </authorList>
    </citation>
    <scope>NUCLEOTIDE SEQUENCE [LARGE SCALE GENOMIC DNA]</scope>
</reference>
<accession>A0A2M7E7J7</accession>
<feature type="transmembrane region" description="Helical" evidence="9">
    <location>
        <begin position="414"/>
        <end position="437"/>
    </location>
</feature>
<keyword evidence="4" id="KW-1003">Cell membrane</keyword>
<protein>
    <submittedName>
        <fullName evidence="10">Cation transporter</fullName>
    </submittedName>
</protein>
<feature type="transmembrane region" description="Helical" evidence="9">
    <location>
        <begin position="186"/>
        <end position="204"/>
    </location>
</feature>
<evidence type="ECO:0000256" key="7">
    <source>
        <dbReference type="ARBA" id="ARBA00023065"/>
    </source>
</evidence>
<evidence type="ECO:0000256" key="3">
    <source>
        <dbReference type="ARBA" id="ARBA00022448"/>
    </source>
</evidence>
<evidence type="ECO:0000256" key="8">
    <source>
        <dbReference type="ARBA" id="ARBA00023136"/>
    </source>
</evidence>
<feature type="transmembrane region" description="Helical" evidence="9">
    <location>
        <begin position="345"/>
        <end position="367"/>
    </location>
</feature>
<feature type="transmembrane region" description="Helical" evidence="9">
    <location>
        <begin position="12"/>
        <end position="38"/>
    </location>
</feature>
<feature type="transmembrane region" description="Helical" evidence="9">
    <location>
        <begin position="77"/>
        <end position="97"/>
    </location>
</feature>